<proteinExistence type="predicted"/>
<keyword evidence="4" id="KW-1185">Reference proteome</keyword>
<feature type="compositionally biased region" description="Pro residues" evidence="1">
    <location>
        <begin position="155"/>
        <end position="164"/>
    </location>
</feature>
<dbReference type="RefSeq" id="WP_191778268.1">
    <property type="nucleotide sequence ID" value="NZ_JACYFU010000006.1"/>
</dbReference>
<evidence type="ECO:0000256" key="2">
    <source>
        <dbReference type="SAM" id="Phobius"/>
    </source>
</evidence>
<keyword evidence="2" id="KW-1133">Transmembrane helix</keyword>
<name>A0A927IV34_9HYPH</name>
<feature type="compositionally biased region" description="Pro residues" evidence="1">
    <location>
        <begin position="91"/>
        <end position="106"/>
    </location>
</feature>
<protein>
    <recommendedName>
        <fullName evidence="5">CheA signal transduction histidine kinase</fullName>
    </recommendedName>
</protein>
<dbReference type="AlphaFoldDB" id="A0A927IV34"/>
<keyword evidence="2" id="KW-0812">Transmembrane</keyword>
<dbReference type="Proteomes" id="UP000654108">
    <property type="component" value="Unassembled WGS sequence"/>
</dbReference>
<reference evidence="3" key="1">
    <citation type="submission" date="2020-09" db="EMBL/GenBank/DDBJ databases">
        <title>Genome seq and assembly of Devosia sp.</title>
        <authorList>
            <person name="Chhetri G."/>
        </authorList>
    </citation>
    <scope>NUCLEOTIDE SEQUENCE</scope>
    <source>
        <strain evidence="3">PTR5</strain>
    </source>
</reference>
<evidence type="ECO:0000256" key="1">
    <source>
        <dbReference type="SAM" id="MobiDB-lite"/>
    </source>
</evidence>
<feature type="region of interest" description="Disordered" evidence="1">
    <location>
        <begin position="120"/>
        <end position="171"/>
    </location>
</feature>
<feature type="region of interest" description="Disordered" evidence="1">
    <location>
        <begin position="77"/>
        <end position="107"/>
    </location>
</feature>
<organism evidence="3 4">
    <name type="scientific">Devosia oryzisoli</name>
    <dbReference type="NCBI Taxonomy" id="2774138"/>
    <lineage>
        <taxon>Bacteria</taxon>
        <taxon>Pseudomonadati</taxon>
        <taxon>Pseudomonadota</taxon>
        <taxon>Alphaproteobacteria</taxon>
        <taxon>Hyphomicrobiales</taxon>
        <taxon>Devosiaceae</taxon>
        <taxon>Devosia</taxon>
    </lineage>
</organism>
<feature type="region of interest" description="Disordered" evidence="1">
    <location>
        <begin position="294"/>
        <end position="322"/>
    </location>
</feature>
<feature type="compositionally biased region" description="Low complexity" evidence="1">
    <location>
        <begin position="380"/>
        <end position="429"/>
    </location>
</feature>
<gene>
    <name evidence="3" type="ORF">IC608_17765</name>
</gene>
<comment type="caution">
    <text evidence="3">The sequence shown here is derived from an EMBL/GenBank/DDBJ whole genome shotgun (WGS) entry which is preliminary data.</text>
</comment>
<keyword evidence="2" id="KW-0472">Membrane</keyword>
<accession>A0A927IV34</accession>
<feature type="transmembrane region" description="Helical" evidence="2">
    <location>
        <begin position="338"/>
        <end position="360"/>
    </location>
</feature>
<feature type="compositionally biased region" description="Low complexity" evidence="1">
    <location>
        <begin position="135"/>
        <end position="147"/>
    </location>
</feature>
<dbReference type="EMBL" id="JACYFU010000006">
    <property type="protein sequence ID" value="MBD8067321.1"/>
    <property type="molecule type" value="Genomic_DNA"/>
</dbReference>
<sequence length="668" mass="69215">MADYKELLRRAISALPENNGAARRAVYEKARSALVGQLRAIQPPLPAREITQHRLQLEDCIRQVEQEASEAVISLGRDNVLGTRPAMPASRPQPAPAAPAPEPEPTPVEVAAPVVEPAPEAAAAAEELPRGETRASAPADIAPPASEQRSEPEPAAEPEPPVEPSPRSIEDIIAEAAAVGGTDVEQSAPVPQVFAPPPAAAKITAFVKPVPPRATPAAAIALSPTTPTRAAPVDPPAAVAIPAATFSPRTATAPIMNSPISAPVEPALSTVREVELESEEALEAEGAVKRAIETLDREARGEPTEALPDRSLSEPASPATGDESFAAADAETRSGAGLTIFLVVFAVLLAGVGGAGFWAWREGYVDLDQMFGQAQPAVTETAAPATTPNTPTMDAPAATTPATDVANADPDAAGPGNTATTTATEPTNALEGLETEDRLAPTPVPAEATDPANVLPSIENDEVKTEERLSGADTSIAAIQDPQNSVDPSVLAGNQSLLLEASTDGRSGAVPFSGTVEWSEGEDEIGEPTLIAKASIPARNLGVSLTIRKNADPSLPASHLMEVNFDVPDTFVGGSISSLPGVLLKNEELVPGTPLVGASARVVGNSFLFALSASEEDEKTNLDLLENRRWLDLAVVYGTGRNAILTLEKDAETEALFDKVIGAWQDQG</sequence>
<feature type="compositionally biased region" description="Basic and acidic residues" evidence="1">
    <location>
        <begin position="294"/>
        <end position="312"/>
    </location>
</feature>
<evidence type="ECO:0008006" key="5">
    <source>
        <dbReference type="Google" id="ProtNLM"/>
    </source>
</evidence>
<evidence type="ECO:0000313" key="4">
    <source>
        <dbReference type="Proteomes" id="UP000654108"/>
    </source>
</evidence>
<evidence type="ECO:0000313" key="3">
    <source>
        <dbReference type="EMBL" id="MBD8067321.1"/>
    </source>
</evidence>
<feature type="region of interest" description="Disordered" evidence="1">
    <location>
        <begin position="380"/>
        <end position="431"/>
    </location>
</feature>